<dbReference type="SUPFAM" id="SSF46785">
    <property type="entry name" value="Winged helix' DNA-binding domain"/>
    <property type="match status" value="1"/>
</dbReference>
<feature type="region of interest" description="Disordered" evidence="1">
    <location>
        <begin position="116"/>
        <end position="138"/>
    </location>
</feature>
<dbReference type="Gene3D" id="1.10.10.10">
    <property type="entry name" value="Winged helix-like DNA-binding domain superfamily/Winged helix DNA-binding domain"/>
    <property type="match status" value="1"/>
</dbReference>
<dbReference type="InterPro" id="IPR051815">
    <property type="entry name" value="Molybdate_resp_trans_reg"/>
</dbReference>
<dbReference type="InterPro" id="IPR000847">
    <property type="entry name" value="LysR_HTH_N"/>
</dbReference>
<dbReference type="PANTHER" id="PTHR30432">
    <property type="entry name" value="TRANSCRIPTIONAL REGULATOR MODE"/>
    <property type="match status" value="1"/>
</dbReference>
<dbReference type="InterPro" id="IPR036390">
    <property type="entry name" value="WH_DNA-bd_sf"/>
</dbReference>
<keyword evidence="4" id="KW-1185">Reference proteome</keyword>
<protein>
    <submittedName>
        <fullName evidence="3">Winged helix-turn-helix domain-containing protein</fullName>
    </submittedName>
</protein>
<organism evidence="3 4">
    <name type="scientific">Bosea massiliensis</name>
    <dbReference type="NCBI Taxonomy" id="151419"/>
    <lineage>
        <taxon>Bacteria</taxon>
        <taxon>Pseudomonadati</taxon>
        <taxon>Pseudomonadota</taxon>
        <taxon>Alphaproteobacteria</taxon>
        <taxon>Hyphomicrobiales</taxon>
        <taxon>Boseaceae</taxon>
        <taxon>Bosea</taxon>
    </lineage>
</organism>
<evidence type="ECO:0000256" key="1">
    <source>
        <dbReference type="SAM" id="MobiDB-lite"/>
    </source>
</evidence>
<dbReference type="InterPro" id="IPR036388">
    <property type="entry name" value="WH-like_DNA-bd_sf"/>
</dbReference>
<gene>
    <name evidence="3" type="ORF">ACFPN9_20565</name>
</gene>
<reference evidence="4" key="1">
    <citation type="journal article" date="2019" name="Int. J. Syst. Evol. Microbiol.">
        <title>The Global Catalogue of Microorganisms (GCM) 10K type strain sequencing project: providing services to taxonomists for standard genome sequencing and annotation.</title>
        <authorList>
            <consortium name="The Broad Institute Genomics Platform"/>
            <consortium name="The Broad Institute Genome Sequencing Center for Infectious Disease"/>
            <person name="Wu L."/>
            <person name="Ma J."/>
        </authorList>
    </citation>
    <scope>NUCLEOTIDE SEQUENCE [LARGE SCALE GENOMIC DNA]</scope>
    <source>
        <strain evidence="4">CCUG 43117</strain>
    </source>
</reference>
<evidence type="ECO:0000313" key="3">
    <source>
        <dbReference type="EMBL" id="MFC5507640.1"/>
    </source>
</evidence>
<evidence type="ECO:0000313" key="4">
    <source>
        <dbReference type="Proteomes" id="UP001596060"/>
    </source>
</evidence>
<evidence type="ECO:0000259" key="2">
    <source>
        <dbReference type="Pfam" id="PF00126"/>
    </source>
</evidence>
<sequence length="138" mass="14636">MPQPPATRPALKLGLRLDFTPGGRLGPGKADLLEAIGRTGSISAAGRAMTMSYRRAWLLVDDLNRMFRQPLVEAQPGGAQGGGARLTPLGHEVLSHYRAVERMVLEAAAAPIEALRGAIDPTPRPAKPQPAEAQETTP</sequence>
<feature type="domain" description="HTH lysR-type" evidence="2">
    <location>
        <begin position="32"/>
        <end position="90"/>
    </location>
</feature>
<dbReference type="RefSeq" id="WP_066722348.1">
    <property type="nucleotide sequence ID" value="NZ_JBHSLU010000068.1"/>
</dbReference>
<dbReference type="PANTHER" id="PTHR30432:SF1">
    <property type="entry name" value="DNA-BINDING TRANSCRIPTIONAL DUAL REGULATOR MODE"/>
    <property type="match status" value="1"/>
</dbReference>
<dbReference type="Pfam" id="PF00126">
    <property type="entry name" value="HTH_1"/>
    <property type="match status" value="1"/>
</dbReference>
<proteinExistence type="predicted"/>
<dbReference type="EMBL" id="JBHSLU010000068">
    <property type="protein sequence ID" value="MFC5507640.1"/>
    <property type="molecule type" value="Genomic_DNA"/>
</dbReference>
<accession>A0ABW0P5F4</accession>
<comment type="caution">
    <text evidence="3">The sequence shown here is derived from an EMBL/GenBank/DDBJ whole genome shotgun (WGS) entry which is preliminary data.</text>
</comment>
<name>A0ABW0P5F4_9HYPH</name>
<dbReference type="Proteomes" id="UP001596060">
    <property type="component" value="Unassembled WGS sequence"/>
</dbReference>